<feature type="compositionally biased region" description="Basic and acidic residues" evidence="1">
    <location>
        <begin position="169"/>
        <end position="186"/>
    </location>
</feature>
<dbReference type="KEGG" id="tmn:UCRPA7_4022"/>
<evidence type="ECO:0000256" key="1">
    <source>
        <dbReference type="SAM" id="MobiDB-lite"/>
    </source>
</evidence>
<keyword evidence="3" id="KW-1185">Reference proteome</keyword>
<dbReference type="InterPro" id="IPR038921">
    <property type="entry name" value="YOR389W-like"/>
</dbReference>
<accession>R8BMA0</accession>
<protein>
    <submittedName>
        <fullName evidence="2">Putative serine protein</fullName>
    </submittedName>
</protein>
<dbReference type="HOGENOM" id="CLU_851428_0_0_1"/>
<proteinExistence type="predicted"/>
<dbReference type="Proteomes" id="UP000014074">
    <property type="component" value="Unassembled WGS sequence"/>
</dbReference>
<feature type="region of interest" description="Disordered" evidence="1">
    <location>
        <begin position="165"/>
        <end position="196"/>
    </location>
</feature>
<dbReference type="OrthoDB" id="10261782at2759"/>
<dbReference type="PANTHER" id="PTHR35204:SF1">
    <property type="entry name" value="ENTEROTOXIN"/>
    <property type="match status" value="1"/>
</dbReference>
<dbReference type="RefSeq" id="XP_007914758.1">
    <property type="nucleotide sequence ID" value="XM_007916567.1"/>
</dbReference>
<sequence length="382" mass="42545">MFPNGHTIAAVEVPVYTLFYHGRLDGELPPSPEWLAFDVEMSYGIMGSTRNSWLLTYQTTRPVRALCFDGESAALMGLGQLDTQMLHVFGNVSGPPRPRDGVFRGLWQEYARAEGLCDWLLAAGLRGPGWGFEGVVRMNAGFEMIWCDFTSPSLRLLTQLNITAPQLPEDERNGFDPSDPDRRADENEIGDDGPPAWLAMQQRGVEAETTSYYSLPPAPTRTDRAVDPSQPPAPPNWRRDMQREPFLKAQGWGWFDSATWHYGSSRNGPGLGETRAKVLGCGVLSYYSPRFVNQSGNRAIEERAFLNLTDDGLWKGEGEEGNRTQAIKLLSRRRRFHHLGGVASKRRLELYGCGLDVDYVGDCAEDYEASYHAGNQVCGIAT</sequence>
<reference evidence="3" key="1">
    <citation type="journal article" date="2013" name="Genome Announc.">
        <title>Draft genome sequence of the ascomycete Phaeoacremonium aleophilum strain UCR-PA7, a causal agent of the esca disease complex in grapevines.</title>
        <authorList>
            <person name="Blanco-Ulate B."/>
            <person name="Rolshausen P."/>
            <person name="Cantu D."/>
        </authorList>
    </citation>
    <scope>NUCLEOTIDE SEQUENCE [LARGE SCALE GENOMIC DNA]</scope>
    <source>
        <strain evidence="3">UCR-PA7</strain>
    </source>
</reference>
<dbReference type="eggNOG" id="ENOG502QRJE">
    <property type="taxonomic scope" value="Eukaryota"/>
</dbReference>
<dbReference type="PANTHER" id="PTHR35204">
    <property type="entry name" value="YALI0A21131P"/>
    <property type="match status" value="1"/>
</dbReference>
<dbReference type="AlphaFoldDB" id="R8BMA0"/>
<name>R8BMA0_PHAM7</name>
<evidence type="ECO:0000313" key="2">
    <source>
        <dbReference type="EMBL" id="EOO00489.1"/>
    </source>
</evidence>
<gene>
    <name evidence="2" type="ORF">UCRPA7_4022</name>
</gene>
<feature type="region of interest" description="Disordered" evidence="1">
    <location>
        <begin position="212"/>
        <end position="239"/>
    </location>
</feature>
<evidence type="ECO:0000313" key="3">
    <source>
        <dbReference type="Proteomes" id="UP000014074"/>
    </source>
</evidence>
<dbReference type="EMBL" id="KB933081">
    <property type="protein sequence ID" value="EOO00489.1"/>
    <property type="molecule type" value="Genomic_DNA"/>
</dbReference>
<dbReference type="GeneID" id="19324431"/>
<organism evidence="2 3">
    <name type="scientific">Phaeoacremonium minimum (strain UCR-PA7)</name>
    <name type="common">Esca disease fungus</name>
    <name type="synonym">Togninia minima</name>
    <dbReference type="NCBI Taxonomy" id="1286976"/>
    <lineage>
        <taxon>Eukaryota</taxon>
        <taxon>Fungi</taxon>
        <taxon>Dikarya</taxon>
        <taxon>Ascomycota</taxon>
        <taxon>Pezizomycotina</taxon>
        <taxon>Sordariomycetes</taxon>
        <taxon>Sordariomycetidae</taxon>
        <taxon>Togniniales</taxon>
        <taxon>Togniniaceae</taxon>
        <taxon>Phaeoacremonium</taxon>
    </lineage>
</organism>